<evidence type="ECO:0000313" key="2">
    <source>
        <dbReference type="Proteomes" id="UP000192796"/>
    </source>
</evidence>
<comment type="caution">
    <text evidence="1">The sequence shown here is derived from an EMBL/GenBank/DDBJ whole genome shotgun (WGS) entry which is preliminary data.</text>
</comment>
<evidence type="ECO:0000313" key="1">
    <source>
        <dbReference type="EMBL" id="OQP65548.1"/>
    </source>
</evidence>
<keyword evidence="2" id="KW-1185">Reference proteome</keyword>
<dbReference type="EMBL" id="LVYD01000024">
    <property type="protein sequence ID" value="OQP65548.1"/>
    <property type="molecule type" value="Genomic_DNA"/>
</dbReference>
<protein>
    <submittedName>
        <fullName evidence="1">Uncharacterized protein</fullName>
    </submittedName>
</protein>
<dbReference type="STRING" id="1703345.A3860_17950"/>
<dbReference type="AlphaFoldDB" id="A0A1V9G4W4"/>
<name>A0A1V9G4W4_9BACT</name>
<reference evidence="1 2" key="1">
    <citation type="submission" date="2016-03" db="EMBL/GenBank/DDBJ databases">
        <title>Niastella vici sp. nov., isolated from farmland soil.</title>
        <authorList>
            <person name="Chen L."/>
            <person name="Wang D."/>
            <person name="Yang S."/>
            <person name="Wang G."/>
        </authorList>
    </citation>
    <scope>NUCLEOTIDE SEQUENCE [LARGE SCALE GENOMIC DNA]</scope>
    <source>
        <strain evidence="1 2">DJ57</strain>
    </source>
</reference>
<organism evidence="1 2">
    <name type="scientific">Niastella vici</name>
    <dbReference type="NCBI Taxonomy" id="1703345"/>
    <lineage>
        <taxon>Bacteria</taxon>
        <taxon>Pseudomonadati</taxon>
        <taxon>Bacteroidota</taxon>
        <taxon>Chitinophagia</taxon>
        <taxon>Chitinophagales</taxon>
        <taxon>Chitinophagaceae</taxon>
        <taxon>Niastella</taxon>
    </lineage>
</organism>
<dbReference type="Proteomes" id="UP000192796">
    <property type="component" value="Unassembled WGS sequence"/>
</dbReference>
<gene>
    <name evidence="1" type="ORF">A3860_17950</name>
</gene>
<proteinExistence type="predicted"/>
<accession>A0A1V9G4W4</accession>
<sequence>MKPQKMKKNGAMENFPKISELDDFQKSRMAFLLDSETYCGYLTAAQICRGELEEYNNMTIDKIFELFDVKPKKANELARSVDNTENSDALNMTLSLTDINHLKDEFAKLGFNVENINLDERLIIINKFFQLSLTYPITDPSISAEYFSVFFSGRFIDTQKPVIEIINADLYNKGAAYKKDIQADLSYSNFNQPLPNKEQILKALATSLRFKNTAKKFGIMESGKNDIKNQIKRRKGL</sequence>